<dbReference type="PANTHER" id="PTHR30329">
    <property type="entry name" value="STATOR ELEMENT OF FLAGELLAR MOTOR COMPLEX"/>
    <property type="match status" value="1"/>
</dbReference>
<dbReference type="PRINTS" id="PR01021">
    <property type="entry name" value="OMPADOMAIN"/>
</dbReference>
<evidence type="ECO:0000256" key="1">
    <source>
        <dbReference type="ARBA" id="ARBA00004442"/>
    </source>
</evidence>
<dbReference type="PROSITE" id="PS51123">
    <property type="entry name" value="OMPA_2"/>
    <property type="match status" value="2"/>
</dbReference>
<dbReference type="CDD" id="cd07185">
    <property type="entry name" value="OmpA_C-like"/>
    <property type="match status" value="1"/>
</dbReference>
<reference evidence="6 7" key="1">
    <citation type="submission" date="2019-03" db="EMBL/GenBank/DDBJ databases">
        <title>Genomic Encyclopedia of Type Strains, Phase IV (KMG-IV): sequencing the most valuable type-strain genomes for metagenomic binning, comparative biology and taxonomic classification.</title>
        <authorList>
            <person name="Goeker M."/>
        </authorList>
    </citation>
    <scope>NUCLEOTIDE SEQUENCE [LARGE SCALE GENOMIC DNA]</scope>
    <source>
        <strain evidence="6 7">DSM 100059</strain>
    </source>
</reference>
<comment type="caution">
    <text evidence="6">The sequence shown here is derived from an EMBL/GenBank/DDBJ whole genome shotgun (WGS) entry which is preliminary data.</text>
</comment>
<sequence length="295" mass="32711">MKTILACLVLCCVKGYGQKADTLTLLFPYNQSILAPGDTARIKGFMHLPPGRVMTGLSLAGHCDNIGGDPYNDSLSQARVDAVRRYLRGLGIADTLLRTTRGYGKRQPLNDNGSEEKRALNRRVEMIRYTGTATGLRTGPGDSVSRGGDSLIEWNEGPLSALFKDPASMPGKTVVLRSVNFYGGHHYPEPSSYKALNELIRLMAEQKGLQIEIQGFVCCLPDSVDALDLDTHIINLSTARARFIYDYLGAHGIDTARMRYKGFQASYKLYPDERNERERGANRRVQIRVIAWKPG</sequence>
<accession>A0A4R8DG47</accession>
<feature type="domain" description="OmpA-like" evidence="5">
    <location>
        <begin position="14"/>
        <end position="132"/>
    </location>
</feature>
<dbReference type="Pfam" id="PF00691">
    <property type="entry name" value="OmpA"/>
    <property type="match status" value="1"/>
</dbReference>
<dbReference type="Proteomes" id="UP000294498">
    <property type="component" value="Unassembled WGS sequence"/>
</dbReference>
<dbReference type="PANTHER" id="PTHR30329:SF21">
    <property type="entry name" value="LIPOPROTEIN YIAD-RELATED"/>
    <property type="match status" value="1"/>
</dbReference>
<dbReference type="SUPFAM" id="SSF103088">
    <property type="entry name" value="OmpA-like"/>
    <property type="match status" value="2"/>
</dbReference>
<comment type="subcellular location">
    <subcellularLocation>
        <location evidence="1">Cell outer membrane</location>
    </subcellularLocation>
</comment>
<proteinExistence type="predicted"/>
<evidence type="ECO:0000256" key="3">
    <source>
        <dbReference type="ARBA" id="ARBA00023237"/>
    </source>
</evidence>
<evidence type="ECO:0000256" key="2">
    <source>
        <dbReference type="ARBA" id="ARBA00023136"/>
    </source>
</evidence>
<evidence type="ECO:0000313" key="6">
    <source>
        <dbReference type="EMBL" id="TDW96599.1"/>
    </source>
</evidence>
<dbReference type="OrthoDB" id="9782229at2"/>
<name>A0A4R8DG47_9BACT</name>
<evidence type="ECO:0000259" key="5">
    <source>
        <dbReference type="PROSITE" id="PS51123"/>
    </source>
</evidence>
<dbReference type="InterPro" id="IPR006664">
    <property type="entry name" value="OMP_bac"/>
</dbReference>
<dbReference type="RefSeq" id="WP_133997324.1">
    <property type="nucleotide sequence ID" value="NZ_SODV01000002.1"/>
</dbReference>
<dbReference type="GO" id="GO:0009279">
    <property type="term" value="C:cell outer membrane"/>
    <property type="evidence" value="ECO:0007669"/>
    <property type="project" value="UniProtKB-SubCell"/>
</dbReference>
<keyword evidence="7" id="KW-1185">Reference proteome</keyword>
<keyword evidence="2 4" id="KW-0472">Membrane</keyword>
<dbReference type="AlphaFoldDB" id="A0A4R8DG47"/>
<evidence type="ECO:0000313" key="7">
    <source>
        <dbReference type="Proteomes" id="UP000294498"/>
    </source>
</evidence>
<organism evidence="6 7">
    <name type="scientific">Dinghuibacter silviterrae</name>
    <dbReference type="NCBI Taxonomy" id="1539049"/>
    <lineage>
        <taxon>Bacteria</taxon>
        <taxon>Pseudomonadati</taxon>
        <taxon>Bacteroidota</taxon>
        <taxon>Chitinophagia</taxon>
        <taxon>Chitinophagales</taxon>
        <taxon>Chitinophagaceae</taxon>
        <taxon>Dinghuibacter</taxon>
    </lineage>
</organism>
<dbReference type="Gene3D" id="3.30.1330.60">
    <property type="entry name" value="OmpA-like domain"/>
    <property type="match status" value="2"/>
</dbReference>
<evidence type="ECO:0000256" key="4">
    <source>
        <dbReference type="PROSITE-ProRule" id="PRU00473"/>
    </source>
</evidence>
<keyword evidence="3" id="KW-0998">Cell outer membrane</keyword>
<dbReference type="InterPro" id="IPR050330">
    <property type="entry name" value="Bact_OuterMem_StrucFunc"/>
</dbReference>
<gene>
    <name evidence="6" type="ORF">EDB95_4432</name>
</gene>
<dbReference type="EMBL" id="SODV01000002">
    <property type="protein sequence ID" value="TDW96599.1"/>
    <property type="molecule type" value="Genomic_DNA"/>
</dbReference>
<protein>
    <submittedName>
        <fullName evidence="6">OmpA family protein</fullName>
    </submittedName>
</protein>
<dbReference type="InterPro" id="IPR036737">
    <property type="entry name" value="OmpA-like_sf"/>
</dbReference>
<dbReference type="InterPro" id="IPR006665">
    <property type="entry name" value="OmpA-like"/>
</dbReference>
<feature type="domain" description="OmpA-like" evidence="5">
    <location>
        <begin position="168"/>
        <end position="293"/>
    </location>
</feature>